<comment type="caution">
    <text evidence="1">The sequence shown here is derived from an EMBL/GenBank/DDBJ whole genome shotgun (WGS) entry which is preliminary data.</text>
</comment>
<organism evidence="1 2">
    <name type="scientific">Rhizophagus clarus</name>
    <dbReference type="NCBI Taxonomy" id="94130"/>
    <lineage>
        <taxon>Eukaryota</taxon>
        <taxon>Fungi</taxon>
        <taxon>Fungi incertae sedis</taxon>
        <taxon>Mucoromycota</taxon>
        <taxon>Glomeromycotina</taxon>
        <taxon>Glomeromycetes</taxon>
        <taxon>Glomerales</taxon>
        <taxon>Glomeraceae</taxon>
        <taxon>Rhizophagus</taxon>
    </lineage>
</organism>
<dbReference type="EMBL" id="BEXD01003998">
    <property type="protein sequence ID" value="GBC05274.1"/>
    <property type="molecule type" value="Genomic_DNA"/>
</dbReference>
<gene>
    <name evidence="1" type="ORF">RclHR1_06140016</name>
</gene>
<name>A0A2Z6RRJ6_9GLOM</name>
<dbReference type="AlphaFoldDB" id="A0A2Z6RRJ6"/>
<evidence type="ECO:0000313" key="2">
    <source>
        <dbReference type="Proteomes" id="UP000247702"/>
    </source>
</evidence>
<keyword evidence="2" id="KW-1185">Reference proteome</keyword>
<accession>A0A2Z6RRJ6</accession>
<reference evidence="1 2" key="1">
    <citation type="submission" date="2017-11" db="EMBL/GenBank/DDBJ databases">
        <title>The genome of Rhizophagus clarus HR1 reveals common genetic basis of auxotrophy among arbuscular mycorrhizal fungi.</title>
        <authorList>
            <person name="Kobayashi Y."/>
        </authorList>
    </citation>
    <scope>NUCLEOTIDE SEQUENCE [LARGE SCALE GENOMIC DNA]</scope>
    <source>
        <strain evidence="1 2">HR1</strain>
    </source>
</reference>
<evidence type="ECO:0000313" key="1">
    <source>
        <dbReference type="EMBL" id="GBC05274.1"/>
    </source>
</evidence>
<protein>
    <submittedName>
        <fullName evidence="1">Uncharacterized protein</fullName>
    </submittedName>
</protein>
<proteinExistence type="predicted"/>
<sequence>MSCVVTLSIFSQSRTLRTLSIDGHSSACLKWVAYHGLDLKVPLWHLQKSRNIVNATIWEEHRENMIKAVVESKINEILIRCSKGCYKCSSKSLLHTGSCEIPKRPPNKL</sequence>
<dbReference type="Proteomes" id="UP000247702">
    <property type="component" value="Unassembled WGS sequence"/>
</dbReference>